<proteinExistence type="predicted"/>
<name>A0ACC6L2U9_9SPHI</name>
<evidence type="ECO:0000313" key="1">
    <source>
        <dbReference type="EMBL" id="MDR6785816.1"/>
    </source>
</evidence>
<sequence>MLLSSPFHKRNTVSVLTTLLNEGSNVRTLEATSSYYKENSGLILITGDDLLQNSVLIIAALASLLLACFQYYITECLTILSLFTLPCLLSIDAKHVS</sequence>
<reference evidence="1" key="1">
    <citation type="submission" date="2023-07" db="EMBL/GenBank/DDBJ databases">
        <title>Sorghum-associated microbial communities from plants grown in Nebraska, USA.</title>
        <authorList>
            <person name="Schachtman D."/>
        </authorList>
    </citation>
    <scope>NUCLEOTIDE SEQUENCE</scope>
    <source>
        <strain evidence="1">2697</strain>
    </source>
</reference>
<keyword evidence="2" id="KW-1185">Reference proteome</keyword>
<accession>A0ACC6L2U9</accession>
<dbReference type="EMBL" id="JAVDTF010000005">
    <property type="protein sequence ID" value="MDR6785816.1"/>
    <property type="molecule type" value="Genomic_DNA"/>
</dbReference>
<protein>
    <submittedName>
        <fullName evidence="1">ABC-type uncharacterized transport system permease subunit</fullName>
    </submittedName>
</protein>
<evidence type="ECO:0000313" key="2">
    <source>
        <dbReference type="Proteomes" id="UP001246858"/>
    </source>
</evidence>
<comment type="caution">
    <text evidence="1">The sequence shown here is derived from an EMBL/GenBank/DDBJ whole genome shotgun (WGS) entry which is preliminary data.</text>
</comment>
<dbReference type="Proteomes" id="UP001246858">
    <property type="component" value="Unassembled WGS sequence"/>
</dbReference>
<gene>
    <name evidence="1" type="ORF">J2X78_004408</name>
</gene>
<organism evidence="1 2">
    <name type="scientific">Pedobacter africanus</name>
    <dbReference type="NCBI Taxonomy" id="151894"/>
    <lineage>
        <taxon>Bacteria</taxon>
        <taxon>Pseudomonadati</taxon>
        <taxon>Bacteroidota</taxon>
        <taxon>Sphingobacteriia</taxon>
        <taxon>Sphingobacteriales</taxon>
        <taxon>Sphingobacteriaceae</taxon>
        <taxon>Pedobacter</taxon>
    </lineage>
</organism>